<dbReference type="AlphaFoldDB" id="A0A2M7E6I2"/>
<name>A0A2M7E6I2_9BACT</name>
<organism evidence="2 3">
    <name type="scientific">bacterium (Candidatus Ratteibacteria) CG01_land_8_20_14_3_00_40_19</name>
    <dbReference type="NCBI Taxonomy" id="2014290"/>
    <lineage>
        <taxon>Bacteria</taxon>
        <taxon>Candidatus Ratteibacteria</taxon>
    </lineage>
</organism>
<evidence type="ECO:0000256" key="1">
    <source>
        <dbReference type="SAM" id="Phobius"/>
    </source>
</evidence>
<evidence type="ECO:0000313" key="2">
    <source>
        <dbReference type="EMBL" id="PIV63308.1"/>
    </source>
</evidence>
<proteinExistence type="predicted"/>
<dbReference type="Proteomes" id="UP000228886">
    <property type="component" value="Unassembled WGS sequence"/>
</dbReference>
<dbReference type="Gene3D" id="6.10.340.10">
    <property type="match status" value="1"/>
</dbReference>
<keyword evidence="1" id="KW-1133">Transmembrane helix</keyword>
<evidence type="ECO:0008006" key="4">
    <source>
        <dbReference type="Google" id="ProtNLM"/>
    </source>
</evidence>
<comment type="caution">
    <text evidence="2">The sequence shown here is derived from an EMBL/GenBank/DDBJ whole genome shotgun (WGS) entry which is preliminary data.</text>
</comment>
<accession>A0A2M7E6I2</accession>
<dbReference type="EMBL" id="PETL01000391">
    <property type="protein sequence ID" value="PIV63308.1"/>
    <property type="molecule type" value="Genomic_DNA"/>
</dbReference>
<evidence type="ECO:0000313" key="3">
    <source>
        <dbReference type="Proteomes" id="UP000228886"/>
    </source>
</evidence>
<sequence length="188" mass="21360">MSKKFKRRKYFIDPGIQGEYVTVVLIASITAVLITGGTIYFSIWSSILDNFSRPDAIAQLAPVFVTTNKVLLSRLLIGFGLLIFLSIFASHRIAGPLYRVHQEVEKVLGGDLSNDIHLRKNDTKRIVIFSRTLNKFIHLLKNEIMRERKIGEELSSLSERVGKEPSAVKEKLKEIASDINRSTREFKL</sequence>
<protein>
    <recommendedName>
        <fullName evidence="4">HAMP domain-containing protein</fullName>
    </recommendedName>
</protein>
<reference evidence="3" key="1">
    <citation type="submission" date="2017-09" db="EMBL/GenBank/DDBJ databases">
        <title>Depth-based differentiation of microbial function through sediment-hosted aquifers and enrichment of novel symbionts in the deep terrestrial subsurface.</title>
        <authorList>
            <person name="Probst A.J."/>
            <person name="Ladd B."/>
            <person name="Jarett J.K."/>
            <person name="Geller-Mcgrath D.E."/>
            <person name="Sieber C.M.K."/>
            <person name="Emerson J.B."/>
            <person name="Anantharaman K."/>
            <person name="Thomas B.C."/>
            <person name="Malmstrom R."/>
            <person name="Stieglmeier M."/>
            <person name="Klingl A."/>
            <person name="Woyke T."/>
            <person name="Ryan C.M."/>
            <person name="Banfield J.F."/>
        </authorList>
    </citation>
    <scope>NUCLEOTIDE SEQUENCE [LARGE SCALE GENOMIC DNA]</scope>
</reference>
<keyword evidence="1" id="KW-0472">Membrane</keyword>
<feature type="transmembrane region" description="Helical" evidence="1">
    <location>
        <begin position="71"/>
        <end position="89"/>
    </location>
</feature>
<gene>
    <name evidence="2" type="ORF">COS11_08120</name>
</gene>
<keyword evidence="1" id="KW-0812">Transmembrane</keyword>
<feature type="transmembrane region" description="Helical" evidence="1">
    <location>
        <begin position="20"/>
        <end position="43"/>
    </location>
</feature>